<evidence type="ECO:0000313" key="2">
    <source>
        <dbReference type="Proteomes" id="UP001497700"/>
    </source>
</evidence>
<evidence type="ECO:0000313" key="1">
    <source>
        <dbReference type="EMBL" id="KAI4867532.1"/>
    </source>
</evidence>
<sequence>MPIIIPGRQRRVGLSKTQNPPRLLRFTNQGTNVSQSESAKIESRAATSTMNRATKIREPKSIDALPLSSEDESDDKYGNLHDSENDVTESRGVDIKPTVFNSTRPPQSRNGQRNLRDRSEPLLQGKLANRSQNDKPSSSAGSKRYAEDPAPDMSSHLQNAYGFTTTQKKMKKMNGYGSKSSQPRSSQPKSSQKSAPRSSAPQPSTNSGFKRCDLSLSESARSPPAKFIKPEWVSPEKTKSSAAFIKLRLSASPSPSREHQRPAFRHYSPLSDESPEKSKIKLLDVDEELDIKPKKHRKAKMKARKDSPELAQEQLSQKPAFKLYSLDDVDYLDDSDEKVAVKFENQISDDEAGDISLESPVTVATRCPMCHEVVDAELLKKFSDYGRMNIRKQAAFCRSHKRHTALNSRSQKGYPKINWKTIDKRCEKHHDFLKDILEGTQQSHYRDVLSEKVESGKNRTLLKTQDSLTPGYYGPRGLRAMTEYIMRTLSSVVRKRAVEDRLVSARGYTGYVQIVLVPELAVRLIMEDMGVTEVDAREIMHDSIEVGELLYEDVGDVIAGLSDEDR</sequence>
<comment type="caution">
    <text evidence="1">The sequence shown here is derived from an EMBL/GenBank/DDBJ whole genome shotgun (WGS) entry which is preliminary data.</text>
</comment>
<name>A0ACB9Z753_9PEZI</name>
<dbReference type="Proteomes" id="UP001497700">
    <property type="component" value="Unassembled WGS sequence"/>
</dbReference>
<proteinExistence type="predicted"/>
<accession>A0ACB9Z753</accession>
<dbReference type="EMBL" id="MU393446">
    <property type="protein sequence ID" value="KAI4867532.1"/>
    <property type="molecule type" value="Genomic_DNA"/>
</dbReference>
<gene>
    <name evidence="1" type="ORF">F4820DRAFT_413383</name>
</gene>
<protein>
    <submittedName>
        <fullName evidence="1">Uncharacterized protein</fullName>
    </submittedName>
</protein>
<keyword evidence="2" id="KW-1185">Reference proteome</keyword>
<reference evidence="1 2" key="1">
    <citation type="journal article" date="2022" name="New Phytol.">
        <title>Ecological generalism drives hyperdiversity of secondary metabolite gene clusters in xylarialean endophytes.</title>
        <authorList>
            <person name="Franco M.E.E."/>
            <person name="Wisecaver J.H."/>
            <person name="Arnold A.E."/>
            <person name="Ju Y.M."/>
            <person name="Slot J.C."/>
            <person name="Ahrendt S."/>
            <person name="Moore L.P."/>
            <person name="Eastman K.E."/>
            <person name="Scott K."/>
            <person name="Konkel Z."/>
            <person name="Mondo S.J."/>
            <person name="Kuo A."/>
            <person name="Hayes R.D."/>
            <person name="Haridas S."/>
            <person name="Andreopoulos B."/>
            <person name="Riley R."/>
            <person name="LaButti K."/>
            <person name="Pangilinan J."/>
            <person name="Lipzen A."/>
            <person name="Amirebrahimi M."/>
            <person name="Yan J."/>
            <person name="Adam C."/>
            <person name="Keymanesh K."/>
            <person name="Ng V."/>
            <person name="Louie K."/>
            <person name="Northen T."/>
            <person name="Drula E."/>
            <person name="Henrissat B."/>
            <person name="Hsieh H.M."/>
            <person name="Youens-Clark K."/>
            <person name="Lutzoni F."/>
            <person name="Miadlikowska J."/>
            <person name="Eastwood D.C."/>
            <person name="Hamelin R.C."/>
            <person name="Grigoriev I.V."/>
            <person name="U'Ren J.M."/>
        </authorList>
    </citation>
    <scope>NUCLEOTIDE SEQUENCE [LARGE SCALE GENOMIC DNA]</scope>
    <source>
        <strain evidence="1 2">CBS 119005</strain>
    </source>
</reference>
<organism evidence="1 2">
    <name type="scientific">Hypoxylon rubiginosum</name>
    <dbReference type="NCBI Taxonomy" id="110542"/>
    <lineage>
        <taxon>Eukaryota</taxon>
        <taxon>Fungi</taxon>
        <taxon>Dikarya</taxon>
        <taxon>Ascomycota</taxon>
        <taxon>Pezizomycotina</taxon>
        <taxon>Sordariomycetes</taxon>
        <taxon>Xylariomycetidae</taxon>
        <taxon>Xylariales</taxon>
        <taxon>Hypoxylaceae</taxon>
        <taxon>Hypoxylon</taxon>
    </lineage>
</organism>